<keyword evidence="2" id="KW-1185">Reference proteome</keyword>
<proteinExistence type="predicted"/>
<dbReference type="InterPro" id="IPR052924">
    <property type="entry name" value="OsmC/Ohr_hydroprdx_reductase"/>
</dbReference>
<dbReference type="InterPro" id="IPR003718">
    <property type="entry name" value="OsmC/Ohr_fam"/>
</dbReference>
<name>A0A061SQV6_9RHOB</name>
<organism evidence="1 2">
    <name type="scientific">Sulfitobacter mediterraneus</name>
    <dbReference type="NCBI Taxonomy" id="83219"/>
    <lineage>
        <taxon>Bacteria</taxon>
        <taxon>Pseudomonadati</taxon>
        <taxon>Pseudomonadota</taxon>
        <taxon>Alphaproteobacteria</taxon>
        <taxon>Rhodobacterales</taxon>
        <taxon>Roseobacteraceae</taxon>
        <taxon>Sulfitobacter</taxon>
    </lineage>
</organism>
<dbReference type="PANTHER" id="PTHR35368:SF1">
    <property type="entry name" value="HYDROPEROXIDE REDUCTASE"/>
    <property type="match status" value="1"/>
</dbReference>
<evidence type="ECO:0000313" key="1">
    <source>
        <dbReference type="EMBL" id="KAJ01814.1"/>
    </source>
</evidence>
<evidence type="ECO:0000313" key="2">
    <source>
        <dbReference type="Proteomes" id="UP000027337"/>
    </source>
</evidence>
<dbReference type="EMBL" id="JEMU01000019">
    <property type="protein sequence ID" value="KAJ01814.1"/>
    <property type="molecule type" value="Genomic_DNA"/>
</dbReference>
<protein>
    <recommendedName>
        <fullName evidence="3">OsmC-like protein</fullName>
    </recommendedName>
</protein>
<dbReference type="Proteomes" id="UP000027337">
    <property type="component" value="Unassembled WGS sequence"/>
</dbReference>
<dbReference type="InterPro" id="IPR036102">
    <property type="entry name" value="OsmC/Ohrsf"/>
</dbReference>
<dbReference type="Gene3D" id="3.30.300.20">
    <property type="match status" value="1"/>
</dbReference>
<dbReference type="SUPFAM" id="SSF82784">
    <property type="entry name" value="OsmC-like"/>
    <property type="match status" value="1"/>
</dbReference>
<reference evidence="1 2" key="1">
    <citation type="journal article" date="2014" name="Genome Announc.">
        <title>Draft Genome Sequences of Two Isolates of the Roseobacter Group, Sulfitobacter sp. Strains 3SOLIMAR09 and 1FIGIMAR09, from Harbors of Mallorca Island (Mediterranean Sea).</title>
        <authorList>
            <person name="Mas-Llado M."/>
            <person name="Pina-Villalonga J.M."/>
            <person name="Brunet-Galmes I."/>
            <person name="Nogales B."/>
            <person name="Bosch R."/>
        </authorList>
    </citation>
    <scope>NUCLEOTIDE SEQUENCE [LARGE SCALE GENOMIC DNA]</scope>
    <source>
        <strain evidence="1 2">1FIGIMAR09</strain>
    </source>
</reference>
<dbReference type="RefSeq" id="WP_037910971.1">
    <property type="nucleotide sequence ID" value="NZ_JEMU01000019.1"/>
</dbReference>
<dbReference type="Pfam" id="PF02566">
    <property type="entry name" value="OsmC"/>
    <property type="match status" value="1"/>
</dbReference>
<sequence>MRNAIPTAALSEFVNEVAAAPEEAIMDYGLEVKWQSGTRAISETKPMKVGPHQVSRSFSWTSDEPRQLMGNNHGPNPQELLLSGLGSCMMVSFIAGATAEGIQLETVRIDFDATLDLRGFMGLGTNSTVGFPEIRYQIHVTGDATAEEFAELHRKSVAHSPNAQTILNPVQLNGDIISTRIEN</sequence>
<gene>
    <name evidence="1" type="ORF">PM02_17515</name>
</gene>
<dbReference type="InterPro" id="IPR015946">
    <property type="entry name" value="KH_dom-like_a/b"/>
</dbReference>
<dbReference type="STRING" id="83219.PM02_17515"/>
<comment type="caution">
    <text evidence="1">The sequence shown here is derived from an EMBL/GenBank/DDBJ whole genome shotgun (WGS) entry which is preliminary data.</text>
</comment>
<dbReference type="PANTHER" id="PTHR35368">
    <property type="entry name" value="HYDROPEROXIDE REDUCTASE"/>
    <property type="match status" value="1"/>
</dbReference>
<accession>A0A061SQV6</accession>
<evidence type="ECO:0008006" key="3">
    <source>
        <dbReference type="Google" id="ProtNLM"/>
    </source>
</evidence>
<dbReference type="AlphaFoldDB" id="A0A061SQV6"/>
<dbReference type="eggNOG" id="COG1765">
    <property type="taxonomic scope" value="Bacteria"/>
</dbReference>